<sequence length="98" mass="11383">MTKATIGKVVFNPQDLGHEFYMLRTWARLQERGITAFQVKSMPEQLMVFKLAKLTDTQFLETLMEAKEGSTEISIEYFDYDESKHFAPDMPIETLPCQ</sequence>
<dbReference type="AlphaFoldDB" id="A0A2J0QBI6"/>
<gene>
    <name evidence="1" type="ORF">COV29_02705</name>
</gene>
<comment type="caution">
    <text evidence="1">The sequence shown here is derived from an EMBL/GenBank/DDBJ whole genome shotgun (WGS) entry which is preliminary data.</text>
</comment>
<protein>
    <submittedName>
        <fullName evidence="1">Uncharacterized protein</fullName>
    </submittedName>
</protein>
<dbReference type="EMBL" id="PCXQ01000004">
    <property type="protein sequence ID" value="PJE51159.1"/>
    <property type="molecule type" value="Genomic_DNA"/>
</dbReference>
<accession>A0A2J0QBI6</accession>
<evidence type="ECO:0000313" key="2">
    <source>
        <dbReference type="Proteomes" id="UP000228496"/>
    </source>
</evidence>
<proteinExistence type="predicted"/>
<name>A0A2J0QBI6_9BACT</name>
<reference evidence="1 2" key="1">
    <citation type="submission" date="2017-09" db="EMBL/GenBank/DDBJ databases">
        <title>Depth-based differentiation of microbial function through sediment-hosted aquifers and enrichment of novel symbionts in the deep terrestrial subsurface.</title>
        <authorList>
            <person name="Probst A.J."/>
            <person name="Ladd B."/>
            <person name="Jarett J.K."/>
            <person name="Geller-Mcgrath D.E."/>
            <person name="Sieber C.M."/>
            <person name="Emerson J.B."/>
            <person name="Anantharaman K."/>
            <person name="Thomas B.C."/>
            <person name="Malmstrom R."/>
            <person name="Stieglmeier M."/>
            <person name="Klingl A."/>
            <person name="Woyke T."/>
            <person name="Ryan C.M."/>
            <person name="Banfield J.F."/>
        </authorList>
    </citation>
    <scope>NUCLEOTIDE SEQUENCE [LARGE SCALE GENOMIC DNA]</scope>
    <source>
        <strain evidence="1">CG10_big_fil_rev_8_21_14_0_10_36_16</strain>
    </source>
</reference>
<dbReference type="Proteomes" id="UP000228496">
    <property type="component" value="Unassembled WGS sequence"/>
</dbReference>
<organism evidence="1 2">
    <name type="scientific">Candidatus Yanofskybacteria bacterium CG10_big_fil_rev_8_21_14_0_10_36_16</name>
    <dbReference type="NCBI Taxonomy" id="1975096"/>
    <lineage>
        <taxon>Bacteria</taxon>
        <taxon>Candidatus Yanofskyibacteriota</taxon>
    </lineage>
</organism>
<evidence type="ECO:0000313" key="1">
    <source>
        <dbReference type="EMBL" id="PJE51159.1"/>
    </source>
</evidence>